<name>A0A7I8IV83_SPIIN</name>
<feature type="region of interest" description="Disordered" evidence="1">
    <location>
        <begin position="57"/>
        <end position="84"/>
    </location>
</feature>
<protein>
    <submittedName>
        <fullName evidence="2">Uncharacterized protein</fullName>
    </submittedName>
</protein>
<keyword evidence="3" id="KW-1185">Reference proteome</keyword>
<dbReference type="Gene3D" id="3.90.228.10">
    <property type="match status" value="1"/>
</dbReference>
<feature type="compositionally biased region" description="Low complexity" evidence="1">
    <location>
        <begin position="69"/>
        <end position="84"/>
    </location>
</feature>
<evidence type="ECO:0000313" key="3">
    <source>
        <dbReference type="Proteomes" id="UP001189122"/>
    </source>
</evidence>
<reference evidence="2 3" key="1">
    <citation type="submission" date="2019-12" db="EMBL/GenBank/DDBJ databases">
        <authorList>
            <person name="Scholz U."/>
            <person name="Mascher M."/>
            <person name="Fiebig A."/>
        </authorList>
    </citation>
    <scope>NUCLEOTIDE SEQUENCE</scope>
</reference>
<organism evidence="2">
    <name type="scientific">Spirodela intermedia</name>
    <name type="common">Intermediate duckweed</name>
    <dbReference type="NCBI Taxonomy" id="51605"/>
    <lineage>
        <taxon>Eukaryota</taxon>
        <taxon>Viridiplantae</taxon>
        <taxon>Streptophyta</taxon>
        <taxon>Embryophyta</taxon>
        <taxon>Tracheophyta</taxon>
        <taxon>Spermatophyta</taxon>
        <taxon>Magnoliopsida</taxon>
        <taxon>Liliopsida</taxon>
        <taxon>Araceae</taxon>
        <taxon>Lemnoideae</taxon>
        <taxon>Spirodela</taxon>
    </lineage>
</organism>
<proteinExistence type="predicted"/>
<evidence type="ECO:0000256" key="1">
    <source>
        <dbReference type="SAM" id="MobiDB-lite"/>
    </source>
</evidence>
<dbReference type="PANTHER" id="PTHR31681">
    <property type="entry name" value="C2H2-LIKE ZINC FINGER PROTEIN"/>
    <property type="match status" value="1"/>
</dbReference>
<dbReference type="PANTHER" id="PTHR31681:SF104">
    <property type="entry name" value="OS03G0264600 PROTEIN"/>
    <property type="match status" value="1"/>
</dbReference>
<gene>
    <name evidence="2" type="ORF">SI7747_06008084</name>
</gene>
<dbReference type="EMBL" id="CACRZD030000006">
    <property type="protein sequence ID" value="CAA6661689.1"/>
    <property type="molecule type" value="Genomic_DNA"/>
</dbReference>
<accession>A0A7I8IV83</accession>
<sequence>MAPSHLAGCRCKAASSCPALRLDDGHGRIAILPPRVTTPHLPFAPCGLRLLLPAATSTNQPPAERRKTSPSASSAAKSHGSSSVRSYLRHVLSFYRSNNKQEQSRPTSFPISPSSSLHKQLRHYLVYPERTESVDQKTISRPVGVAKDAAAGSVKRSSFTSRADVHILDLHQATKHAFSELLDGDAGKNIVRIIFQSGWKRSSRGSEVTAPAIHRILKIHHSSRTLALFEEYRDAVRSRAFSASRVDGSGERCAVDGNESLRFYCATFLCQLGRNGNTGSCGSPFCTACWIVRHGFSGKEVEGISMHATGSGAHASLPEELEREFAFMRVRRAMLVCRVVAGRVRLRKAAAAAAEVGEQVKDRGYDSVVARAREEGEQVGMADELLVFNPRAALPCFVVVYGV</sequence>
<dbReference type="EMBL" id="LR743593">
    <property type="protein sequence ID" value="CAA2622017.1"/>
    <property type="molecule type" value="Genomic_DNA"/>
</dbReference>
<dbReference type="Proteomes" id="UP001189122">
    <property type="component" value="Unassembled WGS sequence"/>
</dbReference>
<dbReference type="AlphaFoldDB" id="A0A7I8IV83"/>
<dbReference type="SUPFAM" id="SSF56399">
    <property type="entry name" value="ADP-ribosylation"/>
    <property type="match status" value="1"/>
</dbReference>
<evidence type="ECO:0000313" key="2">
    <source>
        <dbReference type="EMBL" id="CAA2622017.1"/>
    </source>
</evidence>